<dbReference type="KEGG" id="stha:NCTC11429_05042"/>
<organism evidence="1 2">
    <name type="scientific">Sphingobacterium thalpophilum</name>
    <dbReference type="NCBI Taxonomy" id="259"/>
    <lineage>
        <taxon>Bacteria</taxon>
        <taxon>Pseudomonadati</taxon>
        <taxon>Bacteroidota</taxon>
        <taxon>Sphingobacteriia</taxon>
        <taxon>Sphingobacteriales</taxon>
        <taxon>Sphingobacteriaceae</taxon>
        <taxon>Sphingobacterium</taxon>
    </lineage>
</organism>
<accession>A0A4U9W671</accession>
<name>A0A4U9W671_9SPHI</name>
<proteinExistence type="predicted"/>
<dbReference type="EMBL" id="LR590484">
    <property type="protein sequence ID" value="VTR54311.1"/>
    <property type="molecule type" value="Genomic_DNA"/>
</dbReference>
<gene>
    <name evidence="1" type="ORF">NCTC11429_05042</name>
</gene>
<dbReference type="AlphaFoldDB" id="A0A4U9W671"/>
<evidence type="ECO:0000313" key="1">
    <source>
        <dbReference type="EMBL" id="VTR54311.1"/>
    </source>
</evidence>
<evidence type="ECO:0000313" key="2">
    <source>
        <dbReference type="Proteomes" id="UP000308196"/>
    </source>
</evidence>
<reference evidence="1 2" key="1">
    <citation type="submission" date="2019-05" db="EMBL/GenBank/DDBJ databases">
        <authorList>
            <consortium name="Pathogen Informatics"/>
        </authorList>
    </citation>
    <scope>NUCLEOTIDE SEQUENCE [LARGE SCALE GENOMIC DNA]</scope>
    <source>
        <strain evidence="1 2">NCTC11429</strain>
    </source>
</reference>
<dbReference type="Proteomes" id="UP000308196">
    <property type="component" value="Chromosome"/>
</dbReference>
<sequence length="43" mass="5374">MVNLIDSDLFPFRIPLDCRYQRSRDVMARNRGGYYIWRFQRTF</sequence>
<protein>
    <submittedName>
        <fullName evidence="1">Uncharacterized protein</fullName>
    </submittedName>
</protein>